<evidence type="ECO:0000313" key="1">
    <source>
        <dbReference type="EMBL" id="TMS34082.1"/>
    </source>
</evidence>
<organism evidence="1 2">
    <name type="scientific">Steinernema carpocapsae</name>
    <name type="common">Entomopathogenic nematode</name>
    <dbReference type="NCBI Taxonomy" id="34508"/>
    <lineage>
        <taxon>Eukaryota</taxon>
        <taxon>Metazoa</taxon>
        <taxon>Ecdysozoa</taxon>
        <taxon>Nematoda</taxon>
        <taxon>Chromadorea</taxon>
        <taxon>Rhabditida</taxon>
        <taxon>Tylenchina</taxon>
        <taxon>Panagrolaimomorpha</taxon>
        <taxon>Strongyloidoidea</taxon>
        <taxon>Steinernematidae</taxon>
        <taxon>Steinernema</taxon>
    </lineage>
</organism>
<dbReference type="EMBL" id="AZBU02000001">
    <property type="protein sequence ID" value="TMS34082.1"/>
    <property type="molecule type" value="Genomic_DNA"/>
</dbReference>
<dbReference type="AlphaFoldDB" id="A0A4U8UMC9"/>
<protein>
    <submittedName>
        <fullName evidence="1">Uncharacterized protein</fullName>
    </submittedName>
</protein>
<dbReference type="Proteomes" id="UP000298663">
    <property type="component" value="Unassembled WGS sequence"/>
</dbReference>
<name>A0A4U8UMC9_STECR</name>
<proteinExistence type="predicted"/>
<gene>
    <name evidence="1" type="ORF">L596_001734</name>
</gene>
<evidence type="ECO:0000313" key="2">
    <source>
        <dbReference type="Proteomes" id="UP000298663"/>
    </source>
</evidence>
<comment type="caution">
    <text evidence="1">The sequence shown here is derived from an EMBL/GenBank/DDBJ whole genome shotgun (WGS) entry which is preliminary data.</text>
</comment>
<sequence>MIALNESLPPIYVTLVIVSTMNSQSFDFGDEIHYFLLEHGYSLSLPNDGTPPTSPVYANDSKVREDVGYNPMNSGIDLLNFFIEQADRNEVHQGTDQNGMNRKFLNENLVSDTNASNTPLQNSSERLLDNISLDFQIIDDKLDTLSNISSNQTDVTFFSEEEEHVEDPKHSS</sequence>
<accession>A0A4U8UMC9</accession>
<reference evidence="1 2" key="2">
    <citation type="journal article" date="2019" name="G3 (Bethesda)">
        <title>Hybrid Assembly of the Genome of the Entomopathogenic Nematode Steinernema carpocapsae Identifies the X-Chromosome.</title>
        <authorList>
            <person name="Serra L."/>
            <person name="Macchietto M."/>
            <person name="Macias-Munoz A."/>
            <person name="McGill C.J."/>
            <person name="Rodriguez I.M."/>
            <person name="Rodriguez B."/>
            <person name="Murad R."/>
            <person name="Mortazavi A."/>
        </authorList>
    </citation>
    <scope>NUCLEOTIDE SEQUENCE [LARGE SCALE GENOMIC DNA]</scope>
    <source>
        <strain evidence="1 2">ALL</strain>
    </source>
</reference>
<keyword evidence="2" id="KW-1185">Reference proteome</keyword>
<reference evidence="1 2" key="1">
    <citation type="journal article" date="2015" name="Genome Biol.">
        <title>Comparative genomics of Steinernema reveals deeply conserved gene regulatory networks.</title>
        <authorList>
            <person name="Dillman A.R."/>
            <person name="Macchietto M."/>
            <person name="Porter C.F."/>
            <person name="Rogers A."/>
            <person name="Williams B."/>
            <person name="Antoshechkin I."/>
            <person name="Lee M.M."/>
            <person name="Goodwin Z."/>
            <person name="Lu X."/>
            <person name="Lewis E.E."/>
            <person name="Goodrich-Blair H."/>
            <person name="Stock S.P."/>
            <person name="Adams B.J."/>
            <person name="Sternberg P.W."/>
            <person name="Mortazavi A."/>
        </authorList>
    </citation>
    <scope>NUCLEOTIDE SEQUENCE [LARGE SCALE GENOMIC DNA]</scope>
    <source>
        <strain evidence="1 2">ALL</strain>
    </source>
</reference>